<protein>
    <submittedName>
        <fullName evidence="2">Uncharacterized protein</fullName>
    </submittedName>
</protein>
<dbReference type="EMBL" id="BPLR01017389">
    <property type="protein sequence ID" value="GIY91208.1"/>
    <property type="molecule type" value="Genomic_DNA"/>
</dbReference>
<accession>A0AAV4X9R6</accession>
<evidence type="ECO:0000313" key="2">
    <source>
        <dbReference type="EMBL" id="GIY91208.1"/>
    </source>
</evidence>
<comment type="caution">
    <text evidence="2">The sequence shown here is derived from an EMBL/GenBank/DDBJ whole genome shotgun (WGS) entry which is preliminary data.</text>
</comment>
<reference evidence="2 3" key="1">
    <citation type="submission" date="2021-06" db="EMBL/GenBank/DDBJ databases">
        <title>Caerostris extrusa draft genome.</title>
        <authorList>
            <person name="Kono N."/>
            <person name="Arakawa K."/>
        </authorList>
    </citation>
    <scope>NUCLEOTIDE SEQUENCE [LARGE SCALE GENOMIC DNA]</scope>
</reference>
<feature type="compositionally biased region" description="Polar residues" evidence="1">
    <location>
        <begin position="81"/>
        <end position="103"/>
    </location>
</feature>
<dbReference type="AlphaFoldDB" id="A0AAV4X9R6"/>
<evidence type="ECO:0000256" key="1">
    <source>
        <dbReference type="SAM" id="MobiDB-lite"/>
    </source>
</evidence>
<proteinExistence type="predicted"/>
<gene>
    <name evidence="2" type="ORF">CEXT_472851</name>
</gene>
<name>A0AAV4X9R6_CAEEX</name>
<feature type="region of interest" description="Disordered" evidence="1">
    <location>
        <begin position="80"/>
        <end position="103"/>
    </location>
</feature>
<dbReference type="Proteomes" id="UP001054945">
    <property type="component" value="Unassembled WGS sequence"/>
</dbReference>
<keyword evidence="3" id="KW-1185">Reference proteome</keyword>
<organism evidence="2 3">
    <name type="scientific">Caerostris extrusa</name>
    <name type="common">Bark spider</name>
    <name type="synonym">Caerostris bankana</name>
    <dbReference type="NCBI Taxonomy" id="172846"/>
    <lineage>
        <taxon>Eukaryota</taxon>
        <taxon>Metazoa</taxon>
        <taxon>Ecdysozoa</taxon>
        <taxon>Arthropoda</taxon>
        <taxon>Chelicerata</taxon>
        <taxon>Arachnida</taxon>
        <taxon>Araneae</taxon>
        <taxon>Araneomorphae</taxon>
        <taxon>Entelegynae</taxon>
        <taxon>Araneoidea</taxon>
        <taxon>Araneidae</taxon>
        <taxon>Caerostris</taxon>
    </lineage>
</organism>
<evidence type="ECO:0000313" key="3">
    <source>
        <dbReference type="Proteomes" id="UP001054945"/>
    </source>
</evidence>
<sequence length="103" mass="11556">MTFPVSDIGTLCPCHKGPPPSPKNGDVLQQCDPLMTMAQWQLPFQTPLTIGCFHRTRNRLCPARPLCSPKCCPPIPFMRSVGTNQNSRYQNSRPNIKRNNCDS</sequence>